<reference evidence="6" key="1">
    <citation type="submission" date="2019-08" db="EMBL/GenBank/DDBJ databases">
        <title>The genome of the North American firefly Photinus pyralis.</title>
        <authorList>
            <consortium name="Photinus pyralis genome working group"/>
            <person name="Fallon T.R."/>
            <person name="Sander Lower S.E."/>
            <person name="Weng J.-K."/>
        </authorList>
    </citation>
    <scope>NUCLEOTIDE SEQUENCE</scope>
    <source>
        <strain evidence="6">TRF0915ILg1</strain>
        <tissue evidence="6">Whole body</tissue>
    </source>
</reference>
<dbReference type="Gene3D" id="2.60.120.290">
    <property type="entry name" value="Spermadhesin, CUB domain"/>
    <property type="match status" value="1"/>
</dbReference>
<dbReference type="EMBL" id="VTPC01004991">
    <property type="protein sequence ID" value="KAF2896508.1"/>
    <property type="molecule type" value="Genomic_DNA"/>
</dbReference>
<evidence type="ECO:0000256" key="1">
    <source>
        <dbReference type="ARBA" id="ARBA00008313"/>
    </source>
</evidence>
<keyword evidence="7" id="KW-1185">Reference proteome</keyword>
<dbReference type="GO" id="GO:0009755">
    <property type="term" value="P:hormone-mediated signaling pathway"/>
    <property type="evidence" value="ECO:0007669"/>
    <property type="project" value="TreeGrafter"/>
</dbReference>
<comment type="similarity">
    <text evidence="1">Belongs to the CRF-binding protein family.</text>
</comment>
<dbReference type="GO" id="GO:0051424">
    <property type="term" value="F:corticotropin-releasing hormone binding"/>
    <property type="evidence" value="ECO:0007669"/>
    <property type="project" value="InterPro"/>
</dbReference>
<proteinExistence type="inferred from homology"/>
<dbReference type="InterPro" id="IPR008435">
    <property type="entry name" value="CRF-bd"/>
</dbReference>
<organism evidence="6 7">
    <name type="scientific">Ignelater luminosus</name>
    <name type="common">Cucubano</name>
    <name type="synonym">Pyrophorus luminosus</name>
    <dbReference type="NCBI Taxonomy" id="2038154"/>
    <lineage>
        <taxon>Eukaryota</taxon>
        <taxon>Metazoa</taxon>
        <taxon>Ecdysozoa</taxon>
        <taxon>Arthropoda</taxon>
        <taxon>Hexapoda</taxon>
        <taxon>Insecta</taxon>
        <taxon>Pterygota</taxon>
        <taxon>Neoptera</taxon>
        <taxon>Endopterygota</taxon>
        <taxon>Coleoptera</taxon>
        <taxon>Polyphaga</taxon>
        <taxon>Elateriformia</taxon>
        <taxon>Elateroidea</taxon>
        <taxon>Elateridae</taxon>
        <taxon>Agrypninae</taxon>
        <taxon>Pyrophorini</taxon>
        <taxon>Ignelater</taxon>
    </lineage>
</organism>
<feature type="domain" description="Corticotropin-releasing factor binding protein N-terminal" evidence="5">
    <location>
        <begin position="38"/>
        <end position="155"/>
    </location>
</feature>
<protein>
    <recommendedName>
        <fullName evidence="2">Corticotropin-releasing factor-binding protein</fullName>
    </recommendedName>
    <alternativeName>
        <fullName evidence="4">Corticotropin-releasing hormone-binding protein</fullName>
    </alternativeName>
</protein>
<dbReference type="AlphaFoldDB" id="A0A8K0D4M5"/>
<comment type="caution">
    <text evidence="6">The sequence shown here is derived from an EMBL/GenBank/DDBJ whole genome shotgun (WGS) entry which is preliminary data.</text>
</comment>
<evidence type="ECO:0000313" key="7">
    <source>
        <dbReference type="Proteomes" id="UP000801492"/>
    </source>
</evidence>
<dbReference type="GO" id="GO:0005615">
    <property type="term" value="C:extracellular space"/>
    <property type="evidence" value="ECO:0007669"/>
    <property type="project" value="TreeGrafter"/>
</dbReference>
<evidence type="ECO:0000313" key="6">
    <source>
        <dbReference type="EMBL" id="KAF2896508.1"/>
    </source>
</evidence>
<dbReference type="PANTHER" id="PTHR10278:SF0">
    <property type="entry name" value="CORTICOTROPIN-RELEASING FACTOR-BINDING PROTEIN"/>
    <property type="match status" value="1"/>
</dbReference>
<dbReference type="GO" id="GO:0051460">
    <property type="term" value="P:negative regulation of corticotropin secretion"/>
    <property type="evidence" value="ECO:0007669"/>
    <property type="project" value="TreeGrafter"/>
</dbReference>
<dbReference type="OrthoDB" id="10056927at2759"/>
<evidence type="ECO:0000256" key="4">
    <source>
        <dbReference type="ARBA" id="ARBA00033162"/>
    </source>
</evidence>
<dbReference type="PANTHER" id="PTHR10278">
    <property type="entry name" value="CORTICOTROPIN-RELEASING FACTOR-BINDING PROTEIN"/>
    <property type="match status" value="1"/>
</dbReference>
<accession>A0A8K0D4M5</accession>
<dbReference type="InterPro" id="IPR035914">
    <property type="entry name" value="Sperma_CUB_dom_sf"/>
</dbReference>
<sequence length="237" mass="26780">MQHTKANIHALNFRNGLHPTNLRSAVRSKRTTEHLITECIYMTSDEGDFYHKATSVDGTACGVYIFSEPDQRIEIHFNYLDVPCENGGLVSYVDGWELNGQFFPSPADHPRPMQSRFSEFCGQRKIKQVFTSSQNVALIQYRMPERGRSFSFSVRFLKNPTPCNTLLQSTEDIFTLRNYGKRANCSISTLFPAAVRVAALSVGVVPSSGRGIELETGTIHKVRTQVMHANIDFYLFC</sequence>
<evidence type="ECO:0000256" key="3">
    <source>
        <dbReference type="ARBA" id="ARBA00024997"/>
    </source>
</evidence>
<dbReference type="Pfam" id="PF05428">
    <property type="entry name" value="CRF-BP_N"/>
    <property type="match status" value="1"/>
</dbReference>
<evidence type="ECO:0000256" key="2">
    <source>
        <dbReference type="ARBA" id="ARBA00015713"/>
    </source>
</evidence>
<evidence type="ECO:0000259" key="5">
    <source>
        <dbReference type="Pfam" id="PF05428"/>
    </source>
</evidence>
<comment type="function">
    <text evidence="3">Binds CRF and inactivates it. May prevent inappropriate pituitary-adrenal stimulation in pregnancy.</text>
</comment>
<dbReference type="SUPFAM" id="SSF49854">
    <property type="entry name" value="Spermadhesin, CUB domain"/>
    <property type="match status" value="1"/>
</dbReference>
<gene>
    <name evidence="6" type="ORF">ILUMI_09667</name>
</gene>
<dbReference type="Proteomes" id="UP000801492">
    <property type="component" value="Unassembled WGS sequence"/>
</dbReference>
<dbReference type="InterPro" id="IPR056177">
    <property type="entry name" value="CRF-BP_N"/>
</dbReference>
<name>A0A8K0D4M5_IGNLU</name>